<organismHost>
    <name type="scientific">Felis catus</name>
    <name type="common">Cat</name>
    <name type="synonym">Felis silvestris catus</name>
    <dbReference type="NCBI Taxonomy" id="9685"/>
</organismHost>
<reference evidence="2" key="1">
    <citation type="submission" date="2017-06" db="EMBL/GenBank/DDBJ databases">
        <authorList>
            <person name="Kim H.J."/>
            <person name="Triplett B.A."/>
        </authorList>
    </citation>
    <scope>NUCLEOTIDE SEQUENCE</scope>
    <source>
        <strain evidence="2">Ger 2010 MKY</strain>
    </source>
</reference>
<accession>A0A212Q4N9</accession>
<organismHost>
    <name type="scientific">Mus musculus</name>
    <name type="common">Mouse</name>
    <dbReference type="NCBI Taxonomy" id="10090"/>
</organismHost>
<gene>
    <name evidence="2" type="primary">CPXV205</name>
</gene>
<dbReference type="InterPro" id="IPR009754">
    <property type="entry name" value="Orthopox_B11R"/>
</dbReference>
<protein>
    <submittedName>
        <fullName evidence="2">CPXV205 protein</fullName>
    </submittedName>
</protein>
<name>A0A212Q4N9_COWPX</name>
<organismHost>
    <name type="scientific">Homo sapiens</name>
    <name type="common">Human</name>
    <dbReference type="NCBI Taxonomy" id="9606"/>
</organismHost>
<dbReference type="EMBL" id="LT896721">
    <property type="protein sequence ID" value="SNB54295.1"/>
    <property type="molecule type" value="Genomic_DNA"/>
</dbReference>
<organismHost>
    <name type="scientific">Bos taurus</name>
    <name type="common">Bovine</name>
    <dbReference type="NCBI Taxonomy" id="9913"/>
</organismHost>
<dbReference type="Proteomes" id="UP000272857">
    <property type="component" value="Segment"/>
</dbReference>
<organismHost>
    <name type="scientific">Apodemus sylvaticus</name>
    <name type="common">European woodmouse</name>
    <dbReference type="NCBI Taxonomy" id="10129"/>
</organismHost>
<organismHost>
    <name type="scientific">Myodes glareolus</name>
    <name type="common">Bank vole</name>
    <name type="synonym">Clethrionomys glareolus</name>
    <dbReference type="NCBI Taxonomy" id="447135"/>
</organismHost>
<evidence type="ECO:0000313" key="2">
    <source>
        <dbReference type="EMBL" id="SNB54295.1"/>
    </source>
</evidence>
<feature type="region of interest" description="Disordered" evidence="1">
    <location>
        <begin position="1"/>
        <end position="36"/>
    </location>
</feature>
<feature type="compositionally biased region" description="Acidic residues" evidence="1">
    <location>
        <begin position="1"/>
        <end position="31"/>
    </location>
</feature>
<dbReference type="Pfam" id="PF07033">
    <property type="entry name" value="Orthopox_B11R"/>
    <property type="match status" value="1"/>
</dbReference>
<sequence length="102" mass="11660">MYTDTDEYTDTDSDTYTDTDTDSDSDSDMDSDTNTANVEDIMNEIDREKEEILKNVEMENNKNIKKNHPSEYIREALVINTSSNSYSIDKEVIECVSQNVGI</sequence>
<organism evidence="2">
    <name type="scientific">Cowpox virus</name>
    <name type="common">CPV</name>
    <dbReference type="NCBI Taxonomy" id="10243"/>
    <lineage>
        <taxon>Viruses</taxon>
        <taxon>Varidnaviria</taxon>
        <taxon>Bamfordvirae</taxon>
        <taxon>Nucleocytoviricota</taxon>
        <taxon>Pokkesviricetes</taxon>
        <taxon>Chitovirales</taxon>
        <taxon>Poxviridae</taxon>
        <taxon>Chordopoxvirinae</taxon>
        <taxon>Orthopoxvirus</taxon>
        <taxon>Orthopoxvirus cowpox</taxon>
    </lineage>
</organism>
<organismHost>
    <name type="scientific">Microtus agrestis</name>
    <name type="common">Short-tailed field vole</name>
    <dbReference type="NCBI Taxonomy" id="29092"/>
</organismHost>
<evidence type="ECO:0000256" key="1">
    <source>
        <dbReference type="SAM" id="MobiDB-lite"/>
    </source>
</evidence>
<proteinExistence type="predicted"/>
<organismHost>
    <name type="scientific">Loxodonta africana</name>
    <name type="common">African elephant</name>
    <dbReference type="NCBI Taxonomy" id="9785"/>
</organismHost>